<organism evidence="2 3">
    <name type="scientific">Nonomuraea maheshkhaliensis</name>
    <dbReference type="NCBI Taxonomy" id="419590"/>
    <lineage>
        <taxon>Bacteria</taxon>
        <taxon>Bacillati</taxon>
        <taxon>Actinomycetota</taxon>
        <taxon>Actinomycetes</taxon>
        <taxon>Streptosporangiales</taxon>
        <taxon>Streptosporangiaceae</taxon>
        <taxon>Nonomuraea</taxon>
    </lineage>
</organism>
<feature type="compositionally biased region" description="Low complexity" evidence="1">
    <location>
        <begin position="919"/>
        <end position="937"/>
    </location>
</feature>
<sequence>MRGQEPGSEHDHREAERSAAPVTPPPSFGQTNGRDVPPASPSTDPSTDPAIDPRTGAPTGPSTGPSTGTRSAPGADTASGAPSASSTDASSGTPSDFPSDAAGDFSTGGSADAEVSPVASAFQGSPGGPEGPSGVSQPWEVPGDDAAPYDWYADPTDPDLAAQEPSGGSRPGHQPHAPSSPGSAFGRPATDPSWQPPHHTQPGSGAGQPWPAPHHPGAETAQPWSPHPAQAGTDQPWSPPHHPGAETGQPWAAAEHAQPDANQPWPAPHTPQAEAGQPWSPPPGPTGTDQPWPAPHHPGAETGQPWTAAPNAQPDANQPWPPSHHPQAGSDQIRPGRIHEVRPWDAAGADPGGHPGDPGGHPGGPGGRPGDPGRQLGGPSGQPGAWPVEPVVPGAPPWEPPPAFTAAAAGMPVWPAPLSDPHAMPPWPAATGELVADPDSDEPGPLAAPFDASATQPEGLTHPAHYFDPDATQRDAIHHLHADDTPPDGMPAHKNTAATPTGHAGTPGHPDAVGHSGVPGHPGAPDHPGIPGYPGISDPAGRPGAEGSPATPPGAGHPHDRELQDPQAHDGRPLTPAEHDRAASAHTGPDDHASGSAHAEQASGRSDGFAGPGGPEPTDTVPGGLRPGSPEPADTVPGGLRPSGPGSIGTAPGDTVPGGLRPGVTVSGRATSEDAHPGDPQTTDPHSTHDQTPGHGLSPVSGQGASQGAGQAPGQGTSQSGGRGPDQGSGQGVSQGPGAGSGQGPAQGPGQGRQGPGSKPSELPYLPAPIAATRDPSAKPAHYFDPNAAKTEAASQNPPFDPNSTNPSVRPPEPGDVPVWPPNPPTGDKLPELPFSRDTWGHKPSTSFDVPKPPAGGLPFPPGAFKQPPFQTPPPPPPPPRSKRALLVTLGALALAGVATGGFFAVQAMNSAAPPPVAASPAPASPSVAEESAAPPADLAGTSVLDSEESDPQKLSLSEAFPKKKVSAAGTTFTRVKAHMETTCDKAATGAFADALKEQKCSRVLRATYVDSKRRYAVTTGLAVLPDKNAATTADQAKDLSNNVWFRPLPGASGSGGERVHIAGGYAAGLVWGRYIVFSYATYADGHTPTAKEKTLPKVSGAFRDQISLVLERRITKG</sequence>
<comment type="caution">
    <text evidence="2">The sequence shown here is derived from an EMBL/GenBank/DDBJ whole genome shotgun (WGS) entry which is preliminary data.</text>
</comment>
<gene>
    <name evidence="2" type="ORF">GCM10009733_089880</name>
</gene>
<evidence type="ECO:0000256" key="1">
    <source>
        <dbReference type="SAM" id="MobiDB-lite"/>
    </source>
</evidence>
<feature type="compositionally biased region" description="Low complexity" evidence="1">
    <location>
        <begin position="496"/>
        <end position="510"/>
    </location>
</feature>
<keyword evidence="3" id="KW-1185">Reference proteome</keyword>
<feature type="region of interest" description="Disordered" evidence="1">
    <location>
        <begin position="480"/>
        <end position="883"/>
    </location>
</feature>
<dbReference type="Proteomes" id="UP001500064">
    <property type="component" value="Unassembled WGS sequence"/>
</dbReference>
<feature type="compositionally biased region" description="Pro residues" evidence="1">
    <location>
        <begin position="851"/>
        <end position="862"/>
    </location>
</feature>
<dbReference type="EMBL" id="BAAAMU010000115">
    <property type="protein sequence ID" value="GAA1679050.1"/>
    <property type="molecule type" value="Genomic_DNA"/>
</dbReference>
<evidence type="ECO:0000313" key="3">
    <source>
        <dbReference type="Proteomes" id="UP001500064"/>
    </source>
</evidence>
<feature type="compositionally biased region" description="Low complexity" evidence="1">
    <location>
        <begin position="383"/>
        <end position="392"/>
    </location>
</feature>
<feature type="compositionally biased region" description="Low complexity" evidence="1">
    <location>
        <begin position="404"/>
        <end position="413"/>
    </location>
</feature>
<accession>A0ABN2GYM1</accession>
<reference evidence="2 3" key="1">
    <citation type="journal article" date="2019" name="Int. J. Syst. Evol. Microbiol.">
        <title>The Global Catalogue of Microorganisms (GCM) 10K type strain sequencing project: providing services to taxonomists for standard genome sequencing and annotation.</title>
        <authorList>
            <consortium name="The Broad Institute Genomics Platform"/>
            <consortium name="The Broad Institute Genome Sequencing Center for Infectious Disease"/>
            <person name="Wu L."/>
            <person name="Ma J."/>
        </authorList>
    </citation>
    <scope>NUCLEOTIDE SEQUENCE [LARGE SCALE GENOMIC DNA]</scope>
    <source>
        <strain evidence="2 3">JCM 13929</strain>
    </source>
</reference>
<feature type="compositionally biased region" description="Gly residues" evidence="1">
    <location>
        <begin position="705"/>
        <end position="755"/>
    </location>
</feature>
<feature type="compositionally biased region" description="Basic and acidic residues" evidence="1">
    <location>
        <begin position="557"/>
        <end position="593"/>
    </location>
</feature>
<feature type="compositionally biased region" description="Pro residues" evidence="1">
    <location>
        <begin position="393"/>
        <end position="403"/>
    </location>
</feature>
<feature type="region of interest" description="Disordered" evidence="1">
    <location>
        <begin position="913"/>
        <end position="958"/>
    </location>
</feature>
<evidence type="ECO:0000313" key="2">
    <source>
        <dbReference type="EMBL" id="GAA1679050.1"/>
    </source>
</evidence>
<proteinExistence type="predicted"/>
<feature type="compositionally biased region" description="Low complexity" evidence="1">
    <location>
        <begin position="144"/>
        <end position="159"/>
    </location>
</feature>
<feature type="compositionally biased region" description="Polar residues" evidence="1">
    <location>
        <begin position="80"/>
        <end position="96"/>
    </location>
</feature>
<feature type="compositionally biased region" description="Gly residues" evidence="1">
    <location>
        <begin position="350"/>
        <end position="381"/>
    </location>
</feature>
<feature type="compositionally biased region" description="Pro residues" evidence="1">
    <location>
        <begin position="870"/>
        <end position="880"/>
    </location>
</feature>
<feature type="compositionally biased region" description="Basic and acidic residues" evidence="1">
    <location>
        <begin position="7"/>
        <end position="17"/>
    </location>
</feature>
<feature type="compositionally biased region" description="Low complexity" evidence="1">
    <location>
        <begin position="308"/>
        <end position="318"/>
    </location>
</feature>
<name>A0ABN2GYM1_9ACTN</name>
<feature type="region of interest" description="Disordered" evidence="1">
    <location>
        <begin position="1"/>
        <end position="454"/>
    </location>
</feature>
<feature type="compositionally biased region" description="Low complexity" evidence="1">
    <location>
        <begin position="41"/>
        <end position="74"/>
    </location>
</feature>
<protein>
    <submittedName>
        <fullName evidence="2">Uncharacterized protein</fullName>
    </submittedName>
</protein>
<feature type="compositionally biased region" description="Pro residues" evidence="1">
    <location>
        <begin position="809"/>
        <end position="825"/>
    </location>
</feature>
<feature type="compositionally biased region" description="Polar residues" evidence="1">
    <location>
        <begin position="793"/>
        <end position="808"/>
    </location>
</feature>